<evidence type="ECO:0000256" key="1">
    <source>
        <dbReference type="SAM" id="Phobius"/>
    </source>
</evidence>
<evidence type="ECO:0000313" key="3">
    <source>
        <dbReference type="Proteomes" id="UP001164746"/>
    </source>
</evidence>
<evidence type="ECO:0008006" key="4">
    <source>
        <dbReference type="Google" id="ProtNLM"/>
    </source>
</evidence>
<organism evidence="2 3">
    <name type="scientific">Mya arenaria</name>
    <name type="common">Soft-shell clam</name>
    <dbReference type="NCBI Taxonomy" id="6604"/>
    <lineage>
        <taxon>Eukaryota</taxon>
        <taxon>Metazoa</taxon>
        <taxon>Spiralia</taxon>
        <taxon>Lophotrochozoa</taxon>
        <taxon>Mollusca</taxon>
        <taxon>Bivalvia</taxon>
        <taxon>Autobranchia</taxon>
        <taxon>Heteroconchia</taxon>
        <taxon>Euheterodonta</taxon>
        <taxon>Imparidentia</taxon>
        <taxon>Neoheterodontei</taxon>
        <taxon>Myida</taxon>
        <taxon>Myoidea</taxon>
        <taxon>Myidae</taxon>
        <taxon>Mya</taxon>
    </lineage>
</organism>
<reference evidence="2" key="1">
    <citation type="submission" date="2022-11" db="EMBL/GenBank/DDBJ databases">
        <title>Centuries of genome instability and evolution in soft-shell clam transmissible cancer (bioRxiv).</title>
        <authorList>
            <person name="Hart S.F.M."/>
            <person name="Yonemitsu M.A."/>
            <person name="Giersch R.M."/>
            <person name="Beal B.F."/>
            <person name="Arriagada G."/>
            <person name="Davis B.W."/>
            <person name="Ostrander E.A."/>
            <person name="Goff S.P."/>
            <person name="Metzger M.J."/>
        </authorList>
    </citation>
    <scope>NUCLEOTIDE SEQUENCE</scope>
    <source>
        <strain evidence="2">MELC-2E11</strain>
        <tissue evidence="2">Siphon/mantle</tissue>
    </source>
</reference>
<dbReference type="EMBL" id="CP111027">
    <property type="protein sequence ID" value="WAR29803.1"/>
    <property type="molecule type" value="Genomic_DNA"/>
</dbReference>
<keyword evidence="1" id="KW-0812">Transmembrane</keyword>
<feature type="transmembrane region" description="Helical" evidence="1">
    <location>
        <begin position="71"/>
        <end position="98"/>
    </location>
</feature>
<protein>
    <recommendedName>
        <fullName evidence="4">ABC transmembrane type-1 domain-containing protein</fullName>
    </recommendedName>
</protein>
<keyword evidence="1" id="KW-0472">Membrane</keyword>
<sequence length="115" mass="12848">MASTLASAIVNLHSRSDKIIETTLRLHEKEIMKEILPLVRGNITLGLEVEHIGLGILKSILEIVYTPLKTIAAIAIAHPWLFTTCMSMFAILVTGIVIKYRHEIRELIKSNIHPA</sequence>
<name>A0ABY7G5V5_MYAAR</name>
<evidence type="ECO:0000313" key="2">
    <source>
        <dbReference type="EMBL" id="WAR29803.1"/>
    </source>
</evidence>
<proteinExistence type="predicted"/>
<gene>
    <name evidence="2" type="ORF">MAR_003371</name>
</gene>
<accession>A0ABY7G5V5</accession>
<keyword evidence="1" id="KW-1133">Transmembrane helix</keyword>
<dbReference type="Proteomes" id="UP001164746">
    <property type="component" value="Chromosome 16"/>
</dbReference>
<keyword evidence="3" id="KW-1185">Reference proteome</keyword>